<organism evidence="1 2">
    <name type="scientific">Plakobranchus ocellatus</name>
    <dbReference type="NCBI Taxonomy" id="259542"/>
    <lineage>
        <taxon>Eukaryota</taxon>
        <taxon>Metazoa</taxon>
        <taxon>Spiralia</taxon>
        <taxon>Lophotrochozoa</taxon>
        <taxon>Mollusca</taxon>
        <taxon>Gastropoda</taxon>
        <taxon>Heterobranchia</taxon>
        <taxon>Euthyneura</taxon>
        <taxon>Panpulmonata</taxon>
        <taxon>Sacoglossa</taxon>
        <taxon>Placobranchoidea</taxon>
        <taxon>Plakobranchidae</taxon>
        <taxon>Plakobranchus</taxon>
    </lineage>
</organism>
<reference evidence="1 2" key="1">
    <citation type="journal article" date="2021" name="Elife">
        <title>Chloroplast acquisition without the gene transfer in kleptoplastic sea slugs, Plakobranchus ocellatus.</title>
        <authorList>
            <person name="Maeda T."/>
            <person name="Takahashi S."/>
            <person name="Yoshida T."/>
            <person name="Shimamura S."/>
            <person name="Takaki Y."/>
            <person name="Nagai Y."/>
            <person name="Toyoda A."/>
            <person name="Suzuki Y."/>
            <person name="Arimoto A."/>
            <person name="Ishii H."/>
            <person name="Satoh N."/>
            <person name="Nishiyama T."/>
            <person name="Hasebe M."/>
            <person name="Maruyama T."/>
            <person name="Minagawa J."/>
            <person name="Obokata J."/>
            <person name="Shigenobu S."/>
        </authorList>
    </citation>
    <scope>NUCLEOTIDE SEQUENCE [LARGE SCALE GENOMIC DNA]</scope>
</reference>
<accession>A0AAV4D403</accession>
<dbReference type="EMBL" id="BLXT01007365">
    <property type="protein sequence ID" value="GFO38879.1"/>
    <property type="molecule type" value="Genomic_DNA"/>
</dbReference>
<comment type="caution">
    <text evidence="1">The sequence shown here is derived from an EMBL/GenBank/DDBJ whole genome shotgun (WGS) entry which is preliminary data.</text>
</comment>
<dbReference type="AlphaFoldDB" id="A0AAV4D403"/>
<gene>
    <name evidence="1" type="ORF">PoB_006538400</name>
</gene>
<evidence type="ECO:0000313" key="1">
    <source>
        <dbReference type="EMBL" id="GFO38879.1"/>
    </source>
</evidence>
<sequence>MIADELRAHHKRALKQLERHRCTTVRRKLPFEEQKAVYERKHRFIVLMIRGFAENRKVSLDIVKSACFGKMQIRYMRKLWWPFTAILKDDCTDTHHDATDDTALELQAATTSTRSSQLQ</sequence>
<keyword evidence="2" id="KW-1185">Reference proteome</keyword>
<name>A0AAV4D403_9GAST</name>
<protein>
    <submittedName>
        <fullName evidence="1">Uncharacterized protein</fullName>
    </submittedName>
</protein>
<dbReference type="Proteomes" id="UP000735302">
    <property type="component" value="Unassembled WGS sequence"/>
</dbReference>
<proteinExistence type="predicted"/>
<evidence type="ECO:0000313" key="2">
    <source>
        <dbReference type="Proteomes" id="UP000735302"/>
    </source>
</evidence>